<dbReference type="EMBL" id="KX574453">
    <property type="protein sequence ID" value="API13107.1"/>
    <property type="molecule type" value="Genomic_DNA"/>
</dbReference>
<dbReference type="Proteomes" id="UP000250118">
    <property type="component" value="Segment"/>
</dbReference>
<dbReference type="KEGG" id="vg:30436185"/>
<evidence type="ECO:0000256" key="1">
    <source>
        <dbReference type="SAM" id="MobiDB-lite"/>
    </source>
</evidence>
<sequence>MGALLALPELIAAAVEGGAEALAIAGSEAAIASGEGAAVLEGLGAGSEVLIGEELGVSAAAQTVLTQTPEVVNTLTAIQGGVQAGTTLAAGVVSYLQPGDLSAEAASTSGGGRPGGYNNPSTKPTQQNMALQLLPPNQLEHGVPGIPDWILNLVPDVPSLQDIFYRIANGILTSYYHTGRAIVQRTVSEEMQRLLDDLSRGFASTLEAIGQSDPVSAIVEQVQNMHTYFRHRERLLLEGGDPIPVGQIASRAGSVAARAGSAASSAIGSAVDTIRNVVVDVANLPSDGFNALSEGVHRLGQWIQFGGPDGGTIHYSTPQWILYVLQELERELPKIPQARLKRKADNNVQGDMPKKKARARKSTCTKTTKSNKKRRCRSTGNSATRTRVRVQT</sequence>
<accession>A0A1J0MVR2</accession>
<feature type="region of interest" description="Disordered" evidence="1">
    <location>
        <begin position="103"/>
        <end position="125"/>
    </location>
</feature>
<reference evidence="2" key="1">
    <citation type="submission" date="2016-08" db="EMBL/GenBank/DDBJ databases">
        <title>Identification of a Novel Naturally Occurring Polyomavirus Infection in Severe Combined Immunodeficient Rats.</title>
        <authorList>
            <person name="Besch-Williford C."/>
            <person name="Pesavento P."/>
            <person name="Hamilton S."/>
            <person name="Bauer B."/>
            <person name="Kapusinszky B."/>
            <person name="Phan T.G."/>
            <person name="Delwart E."/>
            <person name="Livingston R."/>
            <person name="Cushing S."/>
            <person name="Myles M."/>
        </authorList>
    </citation>
    <scope>NUCLEOTIDE SEQUENCE [LARGE SCALE GENOMIC DNA]</scope>
    <source>
        <strain evidence="2">1014-2016-2</strain>
    </source>
</reference>
<reference evidence="3 4" key="2">
    <citation type="journal article" date="2017" name="MSphere">
        <title>Rat Polyomavirus 2 (RatPyV2): Identification and Characterization of a Novel Polyomavirus in a Colony of X-SCID Rats.</title>
        <authorList>
            <person name="Rigatti L.H."/>
            <person name="Toptan T."/>
            <person name="Newsome J.T."/>
            <person name="Moore P.S."/>
            <person name="Chang Y."/>
        </authorList>
    </citation>
    <scope>NUCLEOTIDE SEQUENCE [LARGE SCALE GENOMIC DNA]</scope>
    <source>
        <strain evidence="3 4">PITT4</strain>
    </source>
</reference>
<feature type="compositionally biased region" description="Basic residues" evidence="1">
    <location>
        <begin position="355"/>
        <end position="377"/>
    </location>
</feature>
<dbReference type="InterPro" id="IPR057924">
    <property type="entry name" value="Polyoma_VP2"/>
</dbReference>
<feature type="compositionally biased region" description="Polar residues" evidence="1">
    <location>
        <begin position="380"/>
        <end position="392"/>
    </location>
</feature>
<keyword evidence="4" id="KW-1185">Reference proteome</keyword>
<evidence type="ECO:0000313" key="4">
    <source>
        <dbReference type="Proteomes" id="UP000250118"/>
    </source>
</evidence>
<dbReference type="OrthoDB" id="15751at10239"/>
<proteinExistence type="predicted"/>
<protein>
    <submittedName>
        <fullName evidence="2">VP2</fullName>
    </submittedName>
</protein>
<dbReference type="EMBL" id="KX808699">
    <property type="protein sequence ID" value="APD30543.1"/>
    <property type="molecule type" value="Genomic_DNA"/>
</dbReference>
<organism evidence="2">
    <name type="scientific">Betapolyomavirus securanorvegicus</name>
    <dbReference type="NCBI Taxonomy" id="1919247"/>
    <lineage>
        <taxon>Viruses</taxon>
        <taxon>Monodnaviria</taxon>
        <taxon>Shotokuvirae</taxon>
        <taxon>Cossaviricota</taxon>
        <taxon>Papovaviricetes</taxon>
        <taxon>Sepolyvirales</taxon>
        <taxon>Polyomaviridae</taxon>
        <taxon>Betapolyomavirus</taxon>
    </lineage>
</organism>
<feature type="region of interest" description="Disordered" evidence="1">
    <location>
        <begin position="340"/>
        <end position="392"/>
    </location>
</feature>
<gene>
    <name evidence="3" type="ORF">RatPyV2_gp2</name>
</gene>
<evidence type="ECO:0000313" key="3">
    <source>
        <dbReference type="EMBL" id="API13107.1"/>
    </source>
</evidence>
<dbReference type="RefSeq" id="YP_009325928.1">
    <property type="nucleotide sequence ID" value="NC_032005.1"/>
</dbReference>
<dbReference type="Proteomes" id="UP000201054">
    <property type="component" value="Segment"/>
</dbReference>
<name>A0A1J0MVR2_9POLY</name>
<dbReference type="Pfam" id="PF25627">
    <property type="entry name" value="Polyoma_VP2"/>
    <property type="match status" value="1"/>
</dbReference>
<evidence type="ECO:0000313" key="2">
    <source>
        <dbReference type="EMBL" id="APD30543.1"/>
    </source>
</evidence>